<dbReference type="EMBL" id="CP002046">
    <property type="protein sequence ID" value="EAP87797.1"/>
    <property type="molecule type" value="Genomic_DNA"/>
</dbReference>
<organism evidence="2 3">
    <name type="scientific">Croceibacter atlanticus (strain ATCC BAA-628 / JCM 21780 / CIP 108009 / IAM 15332 / KCTC 12090 / HTCC2559)</name>
    <dbReference type="NCBI Taxonomy" id="216432"/>
    <lineage>
        <taxon>Bacteria</taxon>
        <taxon>Pseudomonadati</taxon>
        <taxon>Bacteroidota</taxon>
        <taxon>Flavobacteriia</taxon>
        <taxon>Flavobacteriales</taxon>
        <taxon>Flavobacteriaceae</taxon>
        <taxon>Croceibacter</taxon>
    </lineage>
</organism>
<dbReference type="PANTHER" id="PTHR12558:SF47">
    <property type="entry name" value="LIPOPOLYSACCHARIDE ASSEMBLY PROTEIN B"/>
    <property type="match status" value="1"/>
</dbReference>
<dbReference type="eggNOG" id="COG0457">
    <property type="taxonomic scope" value="Bacteria"/>
</dbReference>
<gene>
    <name evidence="2" type="ordered locus">CA2559_03540</name>
</gene>
<reference evidence="2 3" key="1">
    <citation type="journal article" date="2010" name="J. Bacteriol.">
        <title>The complete genome sequence of Croceibacter atlanticus HTCC2559T.</title>
        <authorList>
            <person name="Oh H.M."/>
            <person name="Kang I."/>
            <person name="Ferriera S."/>
            <person name="Giovannoni S.J."/>
            <person name="Cho J.C."/>
        </authorList>
    </citation>
    <scope>NUCLEOTIDE SEQUENCE [LARGE SCALE GENOMIC DNA]</scope>
    <source>
        <strain evidence="3">ATCC BAA-628 / HTCC2559 / KCTC 12090</strain>
    </source>
</reference>
<dbReference type="Pfam" id="PF13181">
    <property type="entry name" value="TPR_8"/>
    <property type="match status" value="1"/>
</dbReference>
<dbReference type="Pfam" id="PF14559">
    <property type="entry name" value="TPR_19"/>
    <property type="match status" value="1"/>
</dbReference>
<dbReference type="GeneID" id="89452499"/>
<dbReference type="RefSeq" id="WP_013186473.1">
    <property type="nucleotide sequence ID" value="NC_014230.1"/>
</dbReference>
<dbReference type="Proteomes" id="UP000002297">
    <property type="component" value="Chromosome"/>
</dbReference>
<feature type="repeat" description="TPR" evidence="1">
    <location>
        <begin position="57"/>
        <end position="90"/>
    </location>
</feature>
<evidence type="ECO:0000313" key="3">
    <source>
        <dbReference type="Proteomes" id="UP000002297"/>
    </source>
</evidence>
<dbReference type="SUPFAM" id="SSF48452">
    <property type="entry name" value="TPR-like"/>
    <property type="match status" value="3"/>
</dbReference>
<sequence>MAQEDDAQQDINVDDLGNVSNTFKEQFFEALKQKGIENYDRAIQALQRCLAQEPKNAVIHFELGKNYNALKQYDAAEESLKEALVYRKDDEDILKELYDVQFSKQDFQAAVTTVKQLISYNIIYKEDLAKLYQRTKEFDKAIEQLDEIDNAQGSSIYRDNLRRVIYNQTNNKEAQANRLEQQIKAAPGNIQNYLNLIYVYSEMAANDKAFSTAQRLLKAHPDAEPAHLALYKGYLEKGQVENAIASMKIVLKSNQVDKETKGKVLKDFMRYSTENPEVSNELESVLSDEDNDKDPKELGLFYLEQKDKPKALAYFFEALNDYPTDYVVLKNLALLQIDALQFKEAIITTSKALEVYPSQPLLYLLQGVAYNNTSNFNKALESLEFGIDYIIEDAQMQADMFTQMSEAYKGMGNNAKATEFLNRATQAKKQAN</sequence>
<keyword evidence="3" id="KW-1185">Reference proteome</keyword>
<dbReference type="STRING" id="216432.CA2559_03540"/>
<proteinExistence type="predicted"/>
<name>A3U6D0_CROAH</name>
<accession>A3U6D0</accession>
<dbReference type="AlphaFoldDB" id="A3U6D0"/>
<dbReference type="KEGG" id="cat:CA2559_03540"/>
<protein>
    <submittedName>
        <fullName evidence="2">Uncharacterized protein</fullName>
    </submittedName>
</protein>
<dbReference type="OrthoDB" id="1465784at2"/>
<dbReference type="SMART" id="SM00028">
    <property type="entry name" value="TPR"/>
    <property type="match status" value="6"/>
</dbReference>
<evidence type="ECO:0000313" key="2">
    <source>
        <dbReference type="EMBL" id="EAP87797.1"/>
    </source>
</evidence>
<evidence type="ECO:0000256" key="1">
    <source>
        <dbReference type="PROSITE-ProRule" id="PRU00339"/>
    </source>
</evidence>
<dbReference type="InterPro" id="IPR019734">
    <property type="entry name" value="TPR_rpt"/>
</dbReference>
<dbReference type="InterPro" id="IPR011990">
    <property type="entry name" value="TPR-like_helical_dom_sf"/>
</dbReference>
<dbReference type="Gene3D" id="1.25.40.10">
    <property type="entry name" value="Tetratricopeptide repeat domain"/>
    <property type="match status" value="3"/>
</dbReference>
<dbReference type="PANTHER" id="PTHR12558">
    <property type="entry name" value="CELL DIVISION CYCLE 16,23,27"/>
    <property type="match status" value="1"/>
</dbReference>
<keyword evidence="1" id="KW-0802">TPR repeat</keyword>
<dbReference type="PROSITE" id="PS50005">
    <property type="entry name" value="TPR"/>
    <property type="match status" value="1"/>
</dbReference>
<dbReference type="HOGENOM" id="CLU_007251_3_1_10"/>